<dbReference type="PRINTS" id="PR00793">
    <property type="entry name" value="PROAMNOPTASE"/>
</dbReference>
<dbReference type="GO" id="GO:0008233">
    <property type="term" value="F:peptidase activity"/>
    <property type="evidence" value="ECO:0007669"/>
    <property type="project" value="InterPro"/>
</dbReference>
<keyword evidence="5" id="KW-1185">Reference proteome</keyword>
<evidence type="ECO:0000313" key="5">
    <source>
        <dbReference type="Proteomes" id="UP000050454"/>
    </source>
</evidence>
<dbReference type="PROSITE" id="PS51257">
    <property type="entry name" value="PROKAR_LIPOPROTEIN"/>
    <property type="match status" value="1"/>
</dbReference>
<dbReference type="STRING" id="1605367.AFM12_14405"/>
<dbReference type="PANTHER" id="PTHR43798:SF33">
    <property type="entry name" value="HYDROLASE, PUTATIVE (AFU_ORTHOLOGUE AFUA_2G14860)-RELATED"/>
    <property type="match status" value="1"/>
</dbReference>
<dbReference type="PANTHER" id="PTHR43798">
    <property type="entry name" value="MONOACYLGLYCEROL LIPASE"/>
    <property type="match status" value="1"/>
</dbReference>
<feature type="domain" description="AB hydrolase-1" evidence="3">
    <location>
        <begin position="55"/>
        <end position="339"/>
    </location>
</feature>
<dbReference type="AlphaFoldDB" id="A0A0P7BB27"/>
<dbReference type="Pfam" id="PF00561">
    <property type="entry name" value="Abhydrolase_1"/>
    <property type="match status" value="1"/>
</dbReference>
<dbReference type="Proteomes" id="UP000050454">
    <property type="component" value="Unassembled WGS sequence"/>
</dbReference>
<organism evidence="4 5">
    <name type="scientific">Jiulongibacter sediminis</name>
    <dbReference type="NCBI Taxonomy" id="1605367"/>
    <lineage>
        <taxon>Bacteria</taxon>
        <taxon>Pseudomonadati</taxon>
        <taxon>Bacteroidota</taxon>
        <taxon>Cytophagia</taxon>
        <taxon>Cytophagales</taxon>
        <taxon>Leadbetterellaceae</taxon>
        <taxon>Jiulongibacter</taxon>
    </lineage>
</organism>
<dbReference type="EMBL" id="LGTQ01000010">
    <property type="protein sequence ID" value="KPM47662.1"/>
    <property type="molecule type" value="Genomic_DNA"/>
</dbReference>
<reference evidence="4 5" key="1">
    <citation type="submission" date="2015-07" db="EMBL/GenBank/DDBJ databases">
        <title>The draft genome sequence of Leadbetterella sp. JN14-9.</title>
        <authorList>
            <person name="Liu Y."/>
            <person name="Du J."/>
            <person name="Shao Z."/>
        </authorList>
    </citation>
    <scope>NUCLEOTIDE SEQUENCE [LARGE SCALE GENOMIC DNA]</scope>
    <source>
        <strain evidence="4 5">JN14-9</strain>
    </source>
</reference>
<dbReference type="RefSeq" id="WP_055149441.1">
    <property type="nucleotide sequence ID" value="NZ_JXSZ01000010.1"/>
</dbReference>
<evidence type="ECO:0000256" key="1">
    <source>
        <dbReference type="ARBA" id="ARBA00010088"/>
    </source>
</evidence>
<comment type="similarity">
    <text evidence="1">Belongs to the peptidase S33 family.</text>
</comment>
<evidence type="ECO:0000259" key="3">
    <source>
        <dbReference type="Pfam" id="PF00561"/>
    </source>
</evidence>
<proteinExistence type="inferred from homology"/>
<gene>
    <name evidence="4" type="ORF">AFM12_14405</name>
</gene>
<evidence type="ECO:0000313" key="4">
    <source>
        <dbReference type="EMBL" id="KPM47662.1"/>
    </source>
</evidence>
<dbReference type="OrthoDB" id="9796770at2"/>
<dbReference type="InterPro" id="IPR029058">
    <property type="entry name" value="AB_hydrolase_fold"/>
</dbReference>
<dbReference type="Gene3D" id="3.40.50.1820">
    <property type="entry name" value="alpha/beta hydrolase"/>
    <property type="match status" value="1"/>
</dbReference>
<accession>A0A0P7BB27</accession>
<protein>
    <recommendedName>
        <fullName evidence="3">AB hydrolase-1 domain-containing protein</fullName>
    </recommendedName>
</protein>
<dbReference type="InterPro" id="IPR050266">
    <property type="entry name" value="AB_hydrolase_sf"/>
</dbReference>
<name>A0A0P7BB27_9BACT</name>
<keyword evidence="2" id="KW-0378">Hydrolase</keyword>
<dbReference type="InterPro" id="IPR002410">
    <property type="entry name" value="Peptidase_S33"/>
</dbReference>
<dbReference type="SUPFAM" id="SSF53474">
    <property type="entry name" value="alpha/beta-Hydrolases"/>
    <property type="match status" value="1"/>
</dbReference>
<dbReference type="GO" id="GO:0006508">
    <property type="term" value="P:proteolysis"/>
    <property type="evidence" value="ECO:0007669"/>
    <property type="project" value="InterPro"/>
</dbReference>
<evidence type="ECO:0000256" key="2">
    <source>
        <dbReference type="ARBA" id="ARBA00022801"/>
    </source>
</evidence>
<dbReference type="GO" id="GO:0016020">
    <property type="term" value="C:membrane"/>
    <property type="evidence" value="ECO:0007669"/>
    <property type="project" value="TreeGrafter"/>
</dbReference>
<sequence length="353" mass="40329">MKRLNYLALMAILPLLFSCEKFKVDSQENSFFYIKNKGAELPVWVRGNTTSKKFIIYINGGPGATSLDIARADMFGWSEGLETNFAMVYYDQRGCGNAQGNINDNTLTIKQYVEDLDQIITVLAEQYDQPKIYLMGASFGGFIGANYLLTDQFQQKISGWISVDGAYNFDYDLSWQYRRTFLINLAKEELSLGNKIEHWTNALVWAEDNPVISTGEQKNKWRSFIGWPGEIILPEERAALSLRQYLGIGFFSSYNPFPAYLSSNLEKVNNHLNEDAEGTNLISIVSQITIPSLLIWGRYDDLIAPEEGKEVFTQFGTEDSHKFYKLLPNSSHEPYISDPENFKKEVIEFVTKY</sequence>
<comment type="caution">
    <text evidence="4">The sequence shown here is derived from an EMBL/GenBank/DDBJ whole genome shotgun (WGS) entry which is preliminary data.</text>
</comment>
<dbReference type="InterPro" id="IPR000073">
    <property type="entry name" value="AB_hydrolase_1"/>
</dbReference>